<feature type="domain" description="O-methyltransferase C-terminal" evidence="4">
    <location>
        <begin position="179"/>
        <end position="387"/>
    </location>
</feature>
<dbReference type="Proteomes" id="UP001438707">
    <property type="component" value="Unassembled WGS sequence"/>
</dbReference>
<dbReference type="InterPro" id="IPR001077">
    <property type="entry name" value="COMT_C"/>
</dbReference>
<name>A0AAW1QU91_9CHLO</name>
<evidence type="ECO:0000256" key="3">
    <source>
        <dbReference type="ARBA" id="ARBA00022691"/>
    </source>
</evidence>
<dbReference type="InterPro" id="IPR036390">
    <property type="entry name" value="WH_DNA-bd_sf"/>
</dbReference>
<evidence type="ECO:0000313" key="6">
    <source>
        <dbReference type="EMBL" id="KAK9824799.1"/>
    </source>
</evidence>
<evidence type="ECO:0000259" key="5">
    <source>
        <dbReference type="Pfam" id="PF08100"/>
    </source>
</evidence>
<evidence type="ECO:0000256" key="1">
    <source>
        <dbReference type="ARBA" id="ARBA00022603"/>
    </source>
</evidence>
<dbReference type="GO" id="GO:0046983">
    <property type="term" value="F:protein dimerization activity"/>
    <property type="evidence" value="ECO:0007669"/>
    <property type="project" value="InterPro"/>
</dbReference>
<dbReference type="InterPro" id="IPR036388">
    <property type="entry name" value="WH-like_DNA-bd_sf"/>
</dbReference>
<dbReference type="InterPro" id="IPR029063">
    <property type="entry name" value="SAM-dependent_MTases_sf"/>
</dbReference>
<sequence length="440" mass="49391">MSGLKKPARTAGADYEDSLMRDGLSNPLPWPIYKAIQALVWLLEYLLRRLTPPPIRMMKESWRGYDSAALGTIAHCGVADELRNGPLSAGQIAHNLGLRKDDLYTMLRLLVNNGIFEALPGKPTLFRNNAMSATLREGHPTRMRYWCTVSQYWRCMYEQDTMQQYLRTADPDAASELTLLERSLGKPFWKHLQDTPGLDAAFAAAMSDQSNGLHGGLAVLADYDWSSYSRMIDFGGGPGTVLEAVLRAHPQMQGVLFDQPQVVKETADLWQAKNDSRSLMSRVAFVEGNFFKPGTLPRGKDGDLYHLRHICHDWSDDAAVNLLQSLRRAIGPARAMLVLTEMVITNEFGGRSTDRMAAAYDVMMRFLFHGKERSLEAWRALLDQGGFHLLRLREIRNSFSCIIELPQPCYGLGKGRPALNTLQHASNSQQLIQPTQLLLL</sequence>
<keyword evidence="7" id="KW-1185">Reference proteome</keyword>
<accession>A0AAW1QU91</accession>
<keyword evidence="1" id="KW-0489">Methyltransferase</keyword>
<dbReference type="PANTHER" id="PTHR43712:SF2">
    <property type="entry name" value="O-METHYLTRANSFERASE CICE"/>
    <property type="match status" value="1"/>
</dbReference>
<dbReference type="SUPFAM" id="SSF53335">
    <property type="entry name" value="S-adenosyl-L-methionine-dependent methyltransferases"/>
    <property type="match status" value="1"/>
</dbReference>
<keyword evidence="2" id="KW-0808">Transferase</keyword>
<evidence type="ECO:0000313" key="7">
    <source>
        <dbReference type="Proteomes" id="UP001438707"/>
    </source>
</evidence>
<dbReference type="InterPro" id="IPR012967">
    <property type="entry name" value="COMT_dimerisation"/>
</dbReference>
<gene>
    <name evidence="6" type="ORF">WJX74_009702</name>
</gene>
<dbReference type="Gene3D" id="3.40.50.150">
    <property type="entry name" value="Vaccinia Virus protein VP39"/>
    <property type="match status" value="1"/>
</dbReference>
<proteinExistence type="predicted"/>
<evidence type="ECO:0008006" key="8">
    <source>
        <dbReference type="Google" id="ProtNLM"/>
    </source>
</evidence>
<evidence type="ECO:0000256" key="2">
    <source>
        <dbReference type="ARBA" id="ARBA00022679"/>
    </source>
</evidence>
<dbReference type="PROSITE" id="PS51683">
    <property type="entry name" value="SAM_OMT_II"/>
    <property type="match status" value="1"/>
</dbReference>
<organism evidence="6 7">
    <name type="scientific">Apatococcus lobatus</name>
    <dbReference type="NCBI Taxonomy" id="904363"/>
    <lineage>
        <taxon>Eukaryota</taxon>
        <taxon>Viridiplantae</taxon>
        <taxon>Chlorophyta</taxon>
        <taxon>core chlorophytes</taxon>
        <taxon>Trebouxiophyceae</taxon>
        <taxon>Chlorellales</taxon>
        <taxon>Chlorellaceae</taxon>
        <taxon>Apatococcus</taxon>
    </lineage>
</organism>
<dbReference type="EMBL" id="JALJOS010000028">
    <property type="protein sequence ID" value="KAK9824799.1"/>
    <property type="molecule type" value="Genomic_DNA"/>
</dbReference>
<dbReference type="InterPro" id="IPR016461">
    <property type="entry name" value="COMT-like"/>
</dbReference>
<comment type="caution">
    <text evidence="6">The sequence shown here is derived from an EMBL/GenBank/DDBJ whole genome shotgun (WGS) entry which is preliminary data.</text>
</comment>
<dbReference type="GO" id="GO:0008171">
    <property type="term" value="F:O-methyltransferase activity"/>
    <property type="evidence" value="ECO:0007669"/>
    <property type="project" value="InterPro"/>
</dbReference>
<dbReference type="GO" id="GO:0032259">
    <property type="term" value="P:methylation"/>
    <property type="evidence" value="ECO:0007669"/>
    <property type="project" value="UniProtKB-KW"/>
</dbReference>
<dbReference type="PANTHER" id="PTHR43712">
    <property type="entry name" value="PUTATIVE (AFU_ORTHOLOGUE AFUA_4G14580)-RELATED"/>
    <property type="match status" value="1"/>
</dbReference>
<protein>
    <recommendedName>
        <fullName evidence="8">O-methyltransferase</fullName>
    </recommendedName>
</protein>
<keyword evidence="3" id="KW-0949">S-adenosyl-L-methionine</keyword>
<evidence type="ECO:0000259" key="4">
    <source>
        <dbReference type="Pfam" id="PF00891"/>
    </source>
</evidence>
<feature type="domain" description="O-methyltransferase dimerisation" evidence="5">
    <location>
        <begin position="66"/>
        <end position="135"/>
    </location>
</feature>
<dbReference type="Pfam" id="PF08100">
    <property type="entry name" value="Dimerisation"/>
    <property type="match status" value="1"/>
</dbReference>
<dbReference type="AlphaFoldDB" id="A0AAW1QU91"/>
<dbReference type="Gene3D" id="1.10.10.10">
    <property type="entry name" value="Winged helix-like DNA-binding domain superfamily/Winged helix DNA-binding domain"/>
    <property type="match status" value="1"/>
</dbReference>
<reference evidence="6 7" key="1">
    <citation type="journal article" date="2024" name="Nat. Commun.">
        <title>Phylogenomics reveals the evolutionary origins of lichenization in chlorophyte algae.</title>
        <authorList>
            <person name="Puginier C."/>
            <person name="Libourel C."/>
            <person name="Otte J."/>
            <person name="Skaloud P."/>
            <person name="Haon M."/>
            <person name="Grisel S."/>
            <person name="Petersen M."/>
            <person name="Berrin J.G."/>
            <person name="Delaux P.M."/>
            <person name="Dal Grande F."/>
            <person name="Keller J."/>
        </authorList>
    </citation>
    <scope>NUCLEOTIDE SEQUENCE [LARGE SCALE GENOMIC DNA]</scope>
    <source>
        <strain evidence="6 7">SAG 2145</strain>
    </source>
</reference>
<dbReference type="Pfam" id="PF00891">
    <property type="entry name" value="Methyltransf_2"/>
    <property type="match status" value="1"/>
</dbReference>
<dbReference type="SUPFAM" id="SSF46785">
    <property type="entry name" value="Winged helix' DNA-binding domain"/>
    <property type="match status" value="1"/>
</dbReference>